<proteinExistence type="predicted"/>
<sequence length="425" mass="49260">MFSVKKITLFFFILLFVSVSAQHKHKSRRKGGVPFFHSPIGIETHLVPSDSLFTCFISFKVNFNNLVFVKDRSQFKSGISLAIEIKKDGKTVDRVIKKSGVLVDDYDLTTSKYLFLQDVASVVLHEGEYTLNPLASLENTDIDAKLKPINVVIDSTQLSFPIIVYKEKIVLNSNKVYTLANSENTIPYSINKYDLLIPVFDQSINSVDVEIFQRGKIKLKKKISEYEKLNMKLDSYDDQVVIIDDDQYPTVRLFKIDYVNQKLDEGMSRITVTMNGKNEEYHMPILWYNKPRSLRDPESAIEMLNLIGKSEQADSLLDFPDEEYYHVLYDYWKKYDNDTTTAFNEVFDEYYTRIDYANKNFKSLSGDSGAESDRGITYIRYGKPDSTERSYNEKYNIIEIWDYKSLGLKIYFSDKTGTGDFVRIK</sequence>
<dbReference type="EMBL" id="UOGD01000253">
    <property type="protein sequence ID" value="VAX23437.1"/>
    <property type="molecule type" value="Genomic_DNA"/>
</dbReference>
<evidence type="ECO:0000313" key="2">
    <source>
        <dbReference type="EMBL" id="VAX23437.1"/>
    </source>
</evidence>
<gene>
    <name evidence="2" type="ORF">MNBD_IGNAVI01-287</name>
</gene>
<dbReference type="AlphaFoldDB" id="A0A3B1D3V6"/>
<name>A0A3B1D3V6_9ZZZZ</name>
<feature type="domain" description="GWxTD" evidence="1">
    <location>
        <begin position="294"/>
        <end position="404"/>
    </location>
</feature>
<dbReference type="NCBIfam" id="TIGR04514">
    <property type="entry name" value="GWxTD_dom"/>
    <property type="match status" value="1"/>
</dbReference>
<dbReference type="InterPro" id="IPR030959">
    <property type="entry name" value="GWxTD_dom"/>
</dbReference>
<evidence type="ECO:0000259" key="1">
    <source>
        <dbReference type="Pfam" id="PF20094"/>
    </source>
</evidence>
<accession>A0A3B1D3V6</accession>
<protein>
    <recommendedName>
        <fullName evidence="1">GWxTD domain-containing protein</fullName>
    </recommendedName>
</protein>
<dbReference type="Pfam" id="PF20094">
    <property type="entry name" value="GWxTD_dom"/>
    <property type="match status" value="1"/>
</dbReference>
<reference evidence="2" key="1">
    <citation type="submission" date="2018-06" db="EMBL/GenBank/DDBJ databases">
        <authorList>
            <person name="Zhirakovskaya E."/>
        </authorList>
    </citation>
    <scope>NUCLEOTIDE SEQUENCE</scope>
</reference>
<organism evidence="2">
    <name type="scientific">hydrothermal vent metagenome</name>
    <dbReference type="NCBI Taxonomy" id="652676"/>
    <lineage>
        <taxon>unclassified sequences</taxon>
        <taxon>metagenomes</taxon>
        <taxon>ecological metagenomes</taxon>
    </lineage>
</organism>